<feature type="region of interest" description="Disordered" evidence="1">
    <location>
        <begin position="1"/>
        <end position="209"/>
    </location>
</feature>
<evidence type="ECO:0000256" key="1">
    <source>
        <dbReference type="SAM" id="MobiDB-lite"/>
    </source>
</evidence>
<gene>
    <name evidence="2" type="ORF">DFH08DRAFT_827625</name>
</gene>
<comment type="caution">
    <text evidence="2">The sequence shown here is derived from an EMBL/GenBank/DDBJ whole genome shotgun (WGS) entry which is preliminary data.</text>
</comment>
<protein>
    <submittedName>
        <fullName evidence="2">Uncharacterized protein</fullName>
    </submittedName>
</protein>
<reference evidence="2" key="1">
    <citation type="submission" date="2023-03" db="EMBL/GenBank/DDBJ databases">
        <title>Massive genome expansion in bonnet fungi (Mycena s.s.) driven by repeated elements and novel gene families across ecological guilds.</title>
        <authorList>
            <consortium name="Lawrence Berkeley National Laboratory"/>
            <person name="Harder C.B."/>
            <person name="Miyauchi S."/>
            <person name="Viragh M."/>
            <person name="Kuo A."/>
            <person name="Thoen E."/>
            <person name="Andreopoulos B."/>
            <person name="Lu D."/>
            <person name="Skrede I."/>
            <person name="Drula E."/>
            <person name="Henrissat B."/>
            <person name="Morin E."/>
            <person name="Kohler A."/>
            <person name="Barry K."/>
            <person name="LaButti K."/>
            <person name="Morin E."/>
            <person name="Salamov A."/>
            <person name="Lipzen A."/>
            <person name="Mereny Z."/>
            <person name="Hegedus B."/>
            <person name="Baldrian P."/>
            <person name="Stursova M."/>
            <person name="Weitz H."/>
            <person name="Taylor A."/>
            <person name="Grigoriev I.V."/>
            <person name="Nagy L.G."/>
            <person name="Martin F."/>
            <person name="Kauserud H."/>
        </authorList>
    </citation>
    <scope>NUCLEOTIDE SEQUENCE</scope>
    <source>
        <strain evidence="2">CBHHK002</strain>
    </source>
</reference>
<sequence length="332" mass="38548">MGQRRFGLVATPPPENAEPRKPKLPTFKRNVPVRAPLEERRALSPPEPYSQLRERARSPARPPQTRRRYSRSPSPRPRQRLRRRSPTPPRYREPSFPDRRFEPSFRRRTPSPHYWRGAPLTFRRRTPSPPCWRTPTRESSRDSQRRSERGRSPSTRSGQGYRVEGEEPALARRLTDPNPASKDGRMAARTAWGSGHRSPPTAPRADRALVNRMGSVPAAASSTSKPLIQRLTEVKKPLLERLQPSTSAGKRALLERMEVGLQERVSSQKVASGHRRAHNRPRKRLERLLRLEEEIRRERDEIQWTDAEIDWFIDQEEMLPSSKEDDDQMDVD</sequence>
<dbReference type="AlphaFoldDB" id="A0AAD7E6W8"/>
<name>A0AAD7E6W8_9AGAR</name>
<dbReference type="Proteomes" id="UP001218218">
    <property type="component" value="Unassembled WGS sequence"/>
</dbReference>
<dbReference type="EMBL" id="JARIHO010000137">
    <property type="protein sequence ID" value="KAJ7301355.1"/>
    <property type="molecule type" value="Genomic_DNA"/>
</dbReference>
<feature type="compositionally biased region" description="Basic and acidic residues" evidence="1">
    <location>
        <begin position="90"/>
        <end position="105"/>
    </location>
</feature>
<proteinExistence type="predicted"/>
<evidence type="ECO:0000313" key="3">
    <source>
        <dbReference type="Proteomes" id="UP001218218"/>
    </source>
</evidence>
<keyword evidence="3" id="KW-1185">Reference proteome</keyword>
<organism evidence="2 3">
    <name type="scientific">Mycena albidolilacea</name>
    <dbReference type="NCBI Taxonomy" id="1033008"/>
    <lineage>
        <taxon>Eukaryota</taxon>
        <taxon>Fungi</taxon>
        <taxon>Dikarya</taxon>
        <taxon>Basidiomycota</taxon>
        <taxon>Agaricomycotina</taxon>
        <taxon>Agaricomycetes</taxon>
        <taxon>Agaricomycetidae</taxon>
        <taxon>Agaricales</taxon>
        <taxon>Marasmiineae</taxon>
        <taxon>Mycenaceae</taxon>
        <taxon>Mycena</taxon>
    </lineage>
</organism>
<feature type="compositionally biased region" description="Basic and acidic residues" evidence="1">
    <location>
        <begin position="163"/>
        <end position="175"/>
    </location>
</feature>
<feature type="compositionally biased region" description="Basic and acidic residues" evidence="1">
    <location>
        <begin position="135"/>
        <end position="151"/>
    </location>
</feature>
<evidence type="ECO:0000313" key="2">
    <source>
        <dbReference type="EMBL" id="KAJ7301355.1"/>
    </source>
</evidence>
<accession>A0AAD7E6W8</accession>